<feature type="region of interest" description="Disordered" evidence="1">
    <location>
        <begin position="241"/>
        <end position="263"/>
    </location>
</feature>
<dbReference type="PANTHER" id="PTHR44137">
    <property type="entry name" value="BNAC03G44070D PROTEIN"/>
    <property type="match status" value="1"/>
</dbReference>
<protein>
    <recommendedName>
        <fullName evidence="2">J domain-containing protein</fullName>
    </recommendedName>
</protein>
<dbReference type="Proteomes" id="UP000594263">
    <property type="component" value="Unplaced"/>
</dbReference>
<dbReference type="Pfam" id="PF00226">
    <property type="entry name" value="DnaJ"/>
    <property type="match status" value="1"/>
</dbReference>
<dbReference type="InterPro" id="IPR001623">
    <property type="entry name" value="DnaJ_domain"/>
</dbReference>
<name>A0A7N0TFT7_KALFE</name>
<dbReference type="AlphaFoldDB" id="A0A7N0TFT7"/>
<dbReference type="InterPro" id="IPR036869">
    <property type="entry name" value="J_dom_sf"/>
</dbReference>
<feature type="compositionally biased region" description="Basic and acidic residues" evidence="1">
    <location>
        <begin position="304"/>
        <end position="314"/>
    </location>
</feature>
<dbReference type="PROSITE" id="PS50076">
    <property type="entry name" value="DNAJ_2"/>
    <property type="match status" value="1"/>
</dbReference>
<feature type="region of interest" description="Disordered" evidence="1">
    <location>
        <begin position="132"/>
        <end position="152"/>
    </location>
</feature>
<evidence type="ECO:0000313" key="4">
    <source>
        <dbReference type="Proteomes" id="UP000594263"/>
    </source>
</evidence>
<dbReference type="PANTHER" id="PTHR44137:SF32">
    <property type="entry name" value="DNAJ HEAT SHOCK AMINO-TERMINAL DOMAIN PROTEIN"/>
    <property type="match status" value="1"/>
</dbReference>
<evidence type="ECO:0000256" key="1">
    <source>
        <dbReference type="SAM" id="MobiDB-lite"/>
    </source>
</evidence>
<dbReference type="SMART" id="SM00271">
    <property type="entry name" value="DnaJ"/>
    <property type="match status" value="1"/>
</dbReference>
<evidence type="ECO:0000259" key="2">
    <source>
        <dbReference type="PROSITE" id="PS50076"/>
    </source>
</evidence>
<feature type="region of interest" description="Disordered" evidence="1">
    <location>
        <begin position="304"/>
        <end position="337"/>
    </location>
</feature>
<dbReference type="Gramene" id="Kaladp0035s0023.1.v1.1">
    <property type="protein sequence ID" value="Kaladp0035s0023.1.v1.1.CDS.1"/>
    <property type="gene ID" value="Kaladp0035s0023.v1.1"/>
</dbReference>
<dbReference type="InterPro" id="IPR024593">
    <property type="entry name" value="DUF3444"/>
</dbReference>
<reference evidence="3" key="1">
    <citation type="submission" date="2021-01" db="UniProtKB">
        <authorList>
            <consortium name="EnsemblPlants"/>
        </authorList>
    </citation>
    <scope>IDENTIFICATION</scope>
</reference>
<feature type="compositionally biased region" description="Polar residues" evidence="1">
    <location>
        <begin position="241"/>
        <end position="257"/>
    </location>
</feature>
<dbReference type="Gene3D" id="1.10.287.110">
    <property type="entry name" value="DnaJ domain"/>
    <property type="match status" value="1"/>
</dbReference>
<dbReference type="InterPro" id="IPR056988">
    <property type="entry name" value="Zn_ribbon_pln"/>
</dbReference>
<keyword evidence="4" id="KW-1185">Reference proteome</keyword>
<sequence length="723" mass="80554">MECNKDEALRAKVIAENKLSSKDYSGAKKFALKAKSLYPELDGISQMLTILDVYTSAESKIHGEIDWYGVLGISPNADDETVKKAYRKLALTLHPDKNKSVGADGAFKYVSEAWTLLSDKAKRSAYNQKRNLKGCPDKVSPQTGVPSAPFRSNDFQRYAGRSATNIRGNHSSTSQSGAKVAPQKDNTFWTICNDCKTHYEYLRIYQNQNLLCPNCNVAFLALESPPPSKIMKPVHWSSNQYPRSSFQNNATNETVSQGKEAVSGKRASSASYNSFQLKKFRHGPYSEAVNSLNPLAPQVPVFNHESKDREKGSSEDAQPPARWEARDGQSKLNSGLSSSICTSNINATAGYEALMKRRMAFSNVNNVYGGDKAKSGSGCKELPVTGIRALLIEKAATEIHKRVTEWSSTGAKISDRLDLKTNDGWREMVQNIDNKGSNYLSRNDVPGVTSKDHLVNSTSPSANDVGTDDVEQISMTVPDPDFHNFDMDRTERSFGENEIWASYDDDDGMPRFYALVHKVISTNPFKLKISWLNSKSSSEFAMSNWVDSGFTKTCGIFRIGKHETSSYLNSFSHKVEWTKIRGAVHIYPKKGEVWALYKNWSADWDENTPDEVIHKYDMVEVCDDYSEEQGVSVIPLIKVPGFRTVFRSQADPGGISKIAKEEMFRFSHQVPYYIITGKEAENAPEGCRELDPAATPVELLQVIYDSNETGATSLIEKGRSDKE</sequence>
<accession>A0A7N0TFT7</accession>
<dbReference type="Pfam" id="PF11926">
    <property type="entry name" value="DUF3444"/>
    <property type="match status" value="1"/>
</dbReference>
<organism evidence="3 4">
    <name type="scientific">Kalanchoe fedtschenkoi</name>
    <name type="common">Lavender scallops</name>
    <name type="synonym">South American air plant</name>
    <dbReference type="NCBI Taxonomy" id="63787"/>
    <lineage>
        <taxon>Eukaryota</taxon>
        <taxon>Viridiplantae</taxon>
        <taxon>Streptophyta</taxon>
        <taxon>Embryophyta</taxon>
        <taxon>Tracheophyta</taxon>
        <taxon>Spermatophyta</taxon>
        <taxon>Magnoliopsida</taxon>
        <taxon>eudicotyledons</taxon>
        <taxon>Gunneridae</taxon>
        <taxon>Pentapetalae</taxon>
        <taxon>Saxifragales</taxon>
        <taxon>Crassulaceae</taxon>
        <taxon>Kalanchoe</taxon>
    </lineage>
</organism>
<dbReference type="Pfam" id="PF23551">
    <property type="entry name" value="Zn_ribbon_20"/>
    <property type="match status" value="1"/>
</dbReference>
<evidence type="ECO:0000313" key="3">
    <source>
        <dbReference type="EnsemblPlants" id="Kaladp0035s0023.1.v1.1.CDS.1"/>
    </source>
</evidence>
<dbReference type="OMA" id="HYEYLRI"/>
<dbReference type="SUPFAM" id="SSF46565">
    <property type="entry name" value="Chaperone J-domain"/>
    <property type="match status" value="1"/>
</dbReference>
<dbReference type="CDD" id="cd06257">
    <property type="entry name" value="DnaJ"/>
    <property type="match status" value="1"/>
</dbReference>
<dbReference type="EnsemblPlants" id="Kaladp0035s0023.1.v1.1">
    <property type="protein sequence ID" value="Kaladp0035s0023.1.v1.1.CDS.1"/>
    <property type="gene ID" value="Kaladp0035s0023.v1.1"/>
</dbReference>
<proteinExistence type="predicted"/>
<feature type="domain" description="J" evidence="2">
    <location>
        <begin position="66"/>
        <end position="130"/>
    </location>
</feature>
<dbReference type="PRINTS" id="PR00625">
    <property type="entry name" value="JDOMAIN"/>
</dbReference>